<dbReference type="EMBL" id="BTSX01000005">
    <property type="protein sequence ID" value="GMT02525.1"/>
    <property type="molecule type" value="Genomic_DNA"/>
</dbReference>
<evidence type="ECO:0000313" key="2">
    <source>
        <dbReference type="Proteomes" id="UP001432027"/>
    </source>
</evidence>
<keyword evidence="2" id="KW-1185">Reference proteome</keyword>
<comment type="caution">
    <text evidence="1">The sequence shown here is derived from an EMBL/GenBank/DDBJ whole genome shotgun (WGS) entry which is preliminary data.</text>
</comment>
<protein>
    <submittedName>
        <fullName evidence="1">Uncharacterized protein</fullName>
    </submittedName>
</protein>
<proteinExistence type="predicted"/>
<feature type="non-terminal residue" evidence="1">
    <location>
        <position position="1"/>
    </location>
</feature>
<sequence>GKHKWDKGDGIDLVTKCQHTIRAKGKKVVENPPKELIKVDSPERDVIQASFLQELPCLLARCWHCNVRILPFALSHVLAQTILLLSSVFQQEDEVGRPSSTLTCLWRDGGR</sequence>
<evidence type="ECO:0000313" key="1">
    <source>
        <dbReference type="EMBL" id="GMT02525.1"/>
    </source>
</evidence>
<organism evidence="1 2">
    <name type="scientific">Pristionchus entomophagus</name>
    <dbReference type="NCBI Taxonomy" id="358040"/>
    <lineage>
        <taxon>Eukaryota</taxon>
        <taxon>Metazoa</taxon>
        <taxon>Ecdysozoa</taxon>
        <taxon>Nematoda</taxon>
        <taxon>Chromadorea</taxon>
        <taxon>Rhabditida</taxon>
        <taxon>Rhabditina</taxon>
        <taxon>Diplogasteromorpha</taxon>
        <taxon>Diplogasteroidea</taxon>
        <taxon>Neodiplogasteridae</taxon>
        <taxon>Pristionchus</taxon>
    </lineage>
</organism>
<accession>A0AAV5U6Q2</accession>
<dbReference type="AlphaFoldDB" id="A0AAV5U6Q2"/>
<gene>
    <name evidence="1" type="ORF">PENTCL1PPCAC_24699</name>
</gene>
<name>A0AAV5U6Q2_9BILA</name>
<dbReference type="Proteomes" id="UP001432027">
    <property type="component" value="Unassembled WGS sequence"/>
</dbReference>
<reference evidence="1" key="1">
    <citation type="submission" date="2023-10" db="EMBL/GenBank/DDBJ databases">
        <title>Genome assembly of Pristionchus species.</title>
        <authorList>
            <person name="Yoshida K."/>
            <person name="Sommer R.J."/>
        </authorList>
    </citation>
    <scope>NUCLEOTIDE SEQUENCE</scope>
    <source>
        <strain evidence="1">RS0144</strain>
    </source>
</reference>